<sequence length="419" mass="49395">LLLVWRKKLPKSVEDCIKTWKKFLPDYEIKQWDESNFDVNSFPFVKEAYESKKWAFVSDYVRIYALYNEGGLYLDTDVKILKNPTDVLNKEVVLGYEDSGYVGTAMIYAQNPQNKYIKAILDYYGKIKHFEPEIMYNFANPVIITKILKQYESKVNEEGIRIFDDNIYVYPRDYFYPINYNYSEKVYTKNTCMVHLFKATWTDRGEKRTIGIYRTFGPALGKTLNSIIDGIFNFKTSIIVTLKKIYSWARMKASIYITRSRRVKRITNEINQIQKDFITICHPEMPVEKNEIQNLIEGSILELREQYTKKEAEMIASAIANSGKKQILFNQYADGWDMLISSIKKQKLSMKVKMIIHNGQEDLTDAIIWDNFDNILGMYDKGLIDELVFLKKSVYEFYKEKGYRAKLLSKYVEIENRES</sequence>
<organism evidence="2">
    <name type="scientific">human gut metagenome</name>
    <dbReference type="NCBI Taxonomy" id="408170"/>
    <lineage>
        <taxon>unclassified sequences</taxon>
        <taxon>metagenomes</taxon>
        <taxon>organismal metagenomes</taxon>
    </lineage>
</organism>
<dbReference type="EC" id="2.4.-.-" evidence="2"/>
<dbReference type="Pfam" id="PF04488">
    <property type="entry name" value="Gly_transf_sug"/>
    <property type="match status" value="1"/>
</dbReference>
<dbReference type="PANTHER" id="PTHR32385">
    <property type="entry name" value="MANNOSYL PHOSPHORYLINOSITOL CERAMIDE SYNTHASE"/>
    <property type="match status" value="1"/>
</dbReference>
<keyword evidence="2" id="KW-0328">Glycosyltransferase</keyword>
<comment type="caution">
    <text evidence="2">The sequence shown here is derived from an EMBL/GenBank/DDBJ whole genome shotgun (WGS) entry which is preliminary data.</text>
</comment>
<dbReference type="InterPro" id="IPR029044">
    <property type="entry name" value="Nucleotide-diphossugar_trans"/>
</dbReference>
<dbReference type="GO" id="GO:0016020">
    <property type="term" value="C:membrane"/>
    <property type="evidence" value="ECO:0007669"/>
    <property type="project" value="GOC"/>
</dbReference>
<feature type="non-terminal residue" evidence="2">
    <location>
        <position position="419"/>
    </location>
</feature>
<dbReference type="SUPFAM" id="SSF53448">
    <property type="entry name" value="Nucleotide-diphospho-sugar transferases"/>
    <property type="match status" value="1"/>
</dbReference>
<dbReference type="AlphaFoldDB" id="K1TP93"/>
<dbReference type="PANTHER" id="PTHR32385:SF15">
    <property type="entry name" value="INOSITOL PHOSPHOCERAMIDE MANNOSYLTRANSFERASE 1"/>
    <property type="match status" value="1"/>
</dbReference>
<reference evidence="2" key="1">
    <citation type="journal article" date="2013" name="Environ. Microbiol.">
        <title>Microbiota from the distal guts of lean and obese adolescents exhibit partial functional redundancy besides clear differences in community structure.</title>
        <authorList>
            <person name="Ferrer M."/>
            <person name="Ruiz A."/>
            <person name="Lanza F."/>
            <person name="Haange S.B."/>
            <person name="Oberbach A."/>
            <person name="Till H."/>
            <person name="Bargiela R."/>
            <person name="Campoy C."/>
            <person name="Segura M.T."/>
            <person name="Richter M."/>
            <person name="von Bergen M."/>
            <person name="Seifert J."/>
            <person name="Suarez A."/>
        </authorList>
    </citation>
    <scope>NUCLEOTIDE SEQUENCE</scope>
</reference>
<proteinExistence type="predicted"/>
<accession>K1TP93</accession>
<name>K1TP93_9ZZZZ</name>
<keyword evidence="1 2" id="KW-0808">Transferase</keyword>
<evidence type="ECO:0000313" key="2">
    <source>
        <dbReference type="EMBL" id="EKC68105.1"/>
    </source>
</evidence>
<dbReference type="GO" id="GO:0000030">
    <property type="term" value="F:mannosyltransferase activity"/>
    <property type="evidence" value="ECO:0007669"/>
    <property type="project" value="TreeGrafter"/>
</dbReference>
<protein>
    <submittedName>
        <fullName evidence="2">Glycosyltransferase</fullName>
        <ecNumber evidence="2">2.4.-.-</ecNumber>
    </submittedName>
</protein>
<dbReference type="EMBL" id="AJWY01005994">
    <property type="protein sequence ID" value="EKC68105.1"/>
    <property type="molecule type" value="Genomic_DNA"/>
</dbReference>
<dbReference type="GO" id="GO:0051999">
    <property type="term" value="P:mannosyl-inositol phosphorylceramide biosynthetic process"/>
    <property type="evidence" value="ECO:0007669"/>
    <property type="project" value="TreeGrafter"/>
</dbReference>
<dbReference type="InterPro" id="IPR051706">
    <property type="entry name" value="Glycosyltransferase_domain"/>
</dbReference>
<gene>
    <name evidence="2" type="ORF">LEA_08964</name>
</gene>
<feature type="non-terminal residue" evidence="2">
    <location>
        <position position="1"/>
    </location>
</feature>
<evidence type="ECO:0000256" key="1">
    <source>
        <dbReference type="ARBA" id="ARBA00022679"/>
    </source>
</evidence>
<dbReference type="InterPro" id="IPR007577">
    <property type="entry name" value="GlycoTrfase_DXD_sugar-bd_CS"/>
</dbReference>
<dbReference type="Gene3D" id="3.90.550.20">
    <property type="match status" value="1"/>
</dbReference>